<name>A0A1I5YYZ8_9PSEU</name>
<dbReference type="EMBL" id="FOWC01000013">
    <property type="protein sequence ID" value="SFQ49474.1"/>
    <property type="molecule type" value="Genomic_DNA"/>
</dbReference>
<evidence type="ECO:0000313" key="2">
    <source>
        <dbReference type="EMBL" id="SFQ49474.1"/>
    </source>
</evidence>
<proteinExistence type="predicted"/>
<accession>A0A1I5YYZ8</accession>
<evidence type="ECO:0000313" key="4">
    <source>
        <dbReference type="Proteomes" id="UP000470404"/>
    </source>
</evidence>
<reference evidence="1 4" key="2">
    <citation type="submission" date="2020-01" db="EMBL/GenBank/DDBJ databases">
        <title>Insect and environment-associated Actinomycetes.</title>
        <authorList>
            <person name="Currrie C."/>
            <person name="Chevrette M."/>
            <person name="Carlson C."/>
            <person name="Stubbendieck R."/>
            <person name="Wendt-Pienkowski E."/>
        </authorList>
    </citation>
    <scope>NUCLEOTIDE SEQUENCE [LARGE SCALE GENOMIC DNA]</scope>
    <source>
        <strain evidence="1 4">SID8386</strain>
    </source>
</reference>
<sequence length="157" mass="17208">MTGRWSRLPEQRTSAVGLTGPELVAWIRDLQATLALDLAFLTRALDERCPRPDAVRDLGERLLDLGRALVRRADHLNEVVLASLPAHGWLPQAGAPENAARLAHQVGRRPLRCGPVYLGLCGAACYPAFGQDPHNHTKRYPRCADCQSKGGVAMLRD</sequence>
<dbReference type="EMBL" id="JAAGNC010000003">
    <property type="protein sequence ID" value="NEC54149.1"/>
    <property type="molecule type" value="Genomic_DNA"/>
</dbReference>
<dbReference type="STRING" id="112413.SAMN05421854_113138"/>
<gene>
    <name evidence="1" type="ORF">G3I59_00630</name>
    <name evidence="2" type="ORF">SAMN05421854_113138</name>
</gene>
<keyword evidence="4" id="KW-1185">Reference proteome</keyword>
<dbReference type="OrthoDB" id="3616838at2"/>
<dbReference type="AlphaFoldDB" id="A0A1I5YYZ8"/>
<organism evidence="2 3">
    <name type="scientific">Amycolatopsis rubida</name>
    <dbReference type="NCBI Taxonomy" id="112413"/>
    <lineage>
        <taxon>Bacteria</taxon>
        <taxon>Bacillati</taxon>
        <taxon>Actinomycetota</taxon>
        <taxon>Actinomycetes</taxon>
        <taxon>Pseudonocardiales</taxon>
        <taxon>Pseudonocardiaceae</taxon>
        <taxon>Amycolatopsis</taxon>
    </lineage>
</organism>
<dbReference type="Proteomes" id="UP000199137">
    <property type="component" value="Unassembled WGS sequence"/>
</dbReference>
<reference evidence="2 3" key="1">
    <citation type="submission" date="2016-10" db="EMBL/GenBank/DDBJ databases">
        <authorList>
            <person name="de Groot N.N."/>
        </authorList>
    </citation>
    <scope>NUCLEOTIDE SEQUENCE [LARGE SCALE GENOMIC DNA]</scope>
    <source>
        <strain evidence="2 3">DSM 44637</strain>
    </source>
</reference>
<dbReference type="RefSeq" id="WP_093576157.1">
    <property type="nucleotide sequence ID" value="NZ_FOWC01000013.1"/>
</dbReference>
<evidence type="ECO:0000313" key="1">
    <source>
        <dbReference type="EMBL" id="NEC54149.1"/>
    </source>
</evidence>
<evidence type="ECO:0000313" key="3">
    <source>
        <dbReference type="Proteomes" id="UP000199137"/>
    </source>
</evidence>
<dbReference type="Proteomes" id="UP000470404">
    <property type="component" value="Unassembled WGS sequence"/>
</dbReference>
<protein>
    <submittedName>
        <fullName evidence="2">Uncharacterized protein</fullName>
    </submittedName>
</protein>